<proteinExistence type="predicted"/>
<protein>
    <submittedName>
        <fullName evidence="3">Uncharacterized protein DUF2809</fullName>
    </submittedName>
</protein>
<organism evidence="3 4">
    <name type="scientific">Glaciihabitans tibetensis</name>
    <dbReference type="NCBI Taxonomy" id="1266600"/>
    <lineage>
        <taxon>Bacteria</taxon>
        <taxon>Bacillati</taxon>
        <taxon>Actinomycetota</taxon>
        <taxon>Actinomycetes</taxon>
        <taxon>Micrococcales</taxon>
        <taxon>Microbacteriaceae</taxon>
        <taxon>Glaciihabitans</taxon>
    </lineage>
</organism>
<keyword evidence="2" id="KW-1133">Transmembrane helix</keyword>
<evidence type="ECO:0000313" key="4">
    <source>
        <dbReference type="Proteomes" id="UP000237983"/>
    </source>
</evidence>
<sequence>MTSHTGPVTPGGLPSPDGVPTSGGIPTPDGHPSRHGLPARRLVLLILACGTIALGLGVHWALPGSAGDFAADALYAVLIYFLVGVIAPRAPALLLGAVSFGFCLGLELFQLTGIPLIWADAFTPASLVLGTTFVTRDIVAYAIGVALIACLDTAARHLGRTAHP</sequence>
<evidence type="ECO:0000313" key="3">
    <source>
        <dbReference type="EMBL" id="PRY65379.1"/>
    </source>
</evidence>
<feature type="transmembrane region" description="Helical" evidence="2">
    <location>
        <begin position="69"/>
        <end position="87"/>
    </location>
</feature>
<gene>
    <name evidence="3" type="ORF">B0I08_1109</name>
</gene>
<keyword evidence="4" id="KW-1185">Reference proteome</keyword>
<name>A0A2T0V5A9_9MICO</name>
<reference evidence="3 4" key="1">
    <citation type="submission" date="2018-03" db="EMBL/GenBank/DDBJ databases">
        <title>Genomic Encyclopedia of Type Strains, Phase III (KMG-III): the genomes of soil and plant-associated and newly described type strains.</title>
        <authorList>
            <person name="Whitman W."/>
        </authorList>
    </citation>
    <scope>NUCLEOTIDE SEQUENCE [LARGE SCALE GENOMIC DNA]</scope>
    <source>
        <strain evidence="3 4">CGMCC 1.12484</strain>
    </source>
</reference>
<dbReference type="Pfam" id="PF10990">
    <property type="entry name" value="DUF2809"/>
    <property type="match status" value="1"/>
</dbReference>
<keyword evidence="2" id="KW-0472">Membrane</keyword>
<feature type="transmembrane region" description="Helical" evidence="2">
    <location>
        <begin position="42"/>
        <end position="63"/>
    </location>
</feature>
<dbReference type="Proteomes" id="UP000237983">
    <property type="component" value="Unassembled WGS sequence"/>
</dbReference>
<comment type="caution">
    <text evidence="3">The sequence shown here is derived from an EMBL/GenBank/DDBJ whole genome shotgun (WGS) entry which is preliminary data.</text>
</comment>
<dbReference type="OrthoDB" id="3874273at2"/>
<dbReference type="InterPro" id="IPR021257">
    <property type="entry name" value="DUF2809"/>
</dbReference>
<evidence type="ECO:0000256" key="1">
    <source>
        <dbReference type="SAM" id="MobiDB-lite"/>
    </source>
</evidence>
<dbReference type="AlphaFoldDB" id="A0A2T0V5A9"/>
<evidence type="ECO:0000256" key="2">
    <source>
        <dbReference type="SAM" id="Phobius"/>
    </source>
</evidence>
<feature type="transmembrane region" description="Helical" evidence="2">
    <location>
        <begin position="94"/>
        <end position="118"/>
    </location>
</feature>
<keyword evidence="2" id="KW-0812">Transmembrane</keyword>
<feature type="transmembrane region" description="Helical" evidence="2">
    <location>
        <begin position="138"/>
        <end position="155"/>
    </location>
</feature>
<feature type="region of interest" description="Disordered" evidence="1">
    <location>
        <begin position="1"/>
        <end position="34"/>
    </location>
</feature>
<accession>A0A2T0V5A9</accession>
<dbReference type="EMBL" id="PVTL01000010">
    <property type="protein sequence ID" value="PRY65379.1"/>
    <property type="molecule type" value="Genomic_DNA"/>
</dbReference>
<dbReference type="RefSeq" id="WP_106214587.1">
    <property type="nucleotide sequence ID" value="NZ_PVTL01000010.1"/>
</dbReference>